<gene>
    <name evidence="4" type="ORF">OEV98_10850</name>
</gene>
<dbReference type="PANTHER" id="PTHR30461">
    <property type="entry name" value="DNA-INVERTASE FROM LAMBDOID PROPHAGE"/>
    <property type="match status" value="1"/>
</dbReference>
<dbReference type="PROSITE" id="PS51736">
    <property type="entry name" value="RECOMBINASES_3"/>
    <property type="match status" value="1"/>
</dbReference>
<organism evidence="4 5">
    <name type="scientific">Perspicuibacillus lycopersici</name>
    <dbReference type="NCBI Taxonomy" id="1325689"/>
    <lineage>
        <taxon>Bacteria</taxon>
        <taxon>Bacillati</taxon>
        <taxon>Bacillota</taxon>
        <taxon>Bacilli</taxon>
        <taxon>Bacillales</taxon>
        <taxon>Bacillaceae</taxon>
        <taxon>Perspicuibacillus</taxon>
    </lineage>
</organism>
<dbReference type="CDD" id="cd00338">
    <property type="entry name" value="Ser_Recombinase"/>
    <property type="match status" value="1"/>
</dbReference>
<keyword evidence="5" id="KW-1185">Reference proteome</keyword>
<dbReference type="Proteomes" id="UP001209318">
    <property type="component" value="Unassembled WGS sequence"/>
</dbReference>
<evidence type="ECO:0000259" key="2">
    <source>
        <dbReference type="PROSITE" id="PS51736"/>
    </source>
</evidence>
<feature type="domain" description="Resolvase/invertase-type recombinase catalytic" evidence="2">
    <location>
        <begin position="18"/>
        <end position="168"/>
    </location>
</feature>
<dbReference type="GO" id="GO:0003677">
    <property type="term" value="F:DNA binding"/>
    <property type="evidence" value="ECO:0007669"/>
    <property type="project" value="InterPro"/>
</dbReference>
<dbReference type="InterPro" id="IPR006119">
    <property type="entry name" value="Resolv_N"/>
</dbReference>
<dbReference type="GO" id="GO:0000150">
    <property type="term" value="F:DNA strand exchange activity"/>
    <property type="evidence" value="ECO:0007669"/>
    <property type="project" value="InterPro"/>
</dbReference>
<reference evidence="4" key="1">
    <citation type="submission" date="2022-10" db="EMBL/GenBank/DDBJ databases">
        <title>Description of Fervidibacillus gen. nov. in the family Fervidibacillaceae fam. nov. with two species, Fervidibacillus albus sp. nov., and Fervidibacillus halotolerans sp. nov., isolated from tidal flat sediments.</title>
        <authorList>
            <person name="Kwon K.K."/>
            <person name="Yang S.-H."/>
        </authorList>
    </citation>
    <scope>NUCLEOTIDE SEQUENCE</scope>
    <source>
        <strain evidence="4">JCM 19140</strain>
    </source>
</reference>
<feature type="coiled-coil region" evidence="1">
    <location>
        <begin position="389"/>
        <end position="485"/>
    </location>
</feature>
<proteinExistence type="predicted"/>
<dbReference type="Pfam" id="PF00239">
    <property type="entry name" value="Resolvase"/>
    <property type="match status" value="1"/>
</dbReference>
<dbReference type="RefSeq" id="WP_263073292.1">
    <property type="nucleotide sequence ID" value="NZ_JAOUSF010000003.1"/>
</dbReference>
<dbReference type="Pfam" id="PF13408">
    <property type="entry name" value="Zn_ribbon_recom"/>
    <property type="match status" value="1"/>
</dbReference>
<dbReference type="EMBL" id="JAOUSF010000003">
    <property type="protein sequence ID" value="MCU9614057.1"/>
    <property type="molecule type" value="Genomic_DNA"/>
</dbReference>
<evidence type="ECO:0000256" key="1">
    <source>
        <dbReference type="SAM" id="Coils"/>
    </source>
</evidence>
<name>A0AAE3ITV2_9BACI</name>
<dbReference type="Gene3D" id="3.90.1750.20">
    <property type="entry name" value="Putative Large Serine Recombinase, Chain B, Domain 2"/>
    <property type="match status" value="1"/>
</dbReference>
<evidence type="ECO:0000259" key="3">
    <source>
        <dbReference type="PROSITE" id="PS51737"/>
    </source>
</evidence>
<evidence type="ECO:0000313" key="4">
    <source>
        <dbReference type="EMBL" id="MCU9614057.1"/>
    </source>
</evidence>
<dbReference type="Gene3D" id="3.40.50.1390">
    <property type="entry name" value="Resolvase, N-terminal catalytic domain"/>
    <property type="match status" value="1"/>
</dbReference>
<sequence length="509" mass="59702">MIINENKENKTLSYEEYPYATYVRISTDKEEQESSPENQIDICRYWLEKNGFEWSDKSVQFDDGITGTVLLDRTAMQLILDKARRREIKMVIFKSISRLARDLRDSLEIKETLIAHGVRLVTIEEGYDSLHEGKNDMKFEMFSMFAAQLPKTASVSISASMTAKVRRGEHVGQVPFGYSLKNKKLEINESEAPTIRQIFSWYNEDGFGFKTITRLLNEENEAGNLSKPRKKDKWQMTTVQRIIQNPTYAGMFIHNRYTKVKIGGRKKQIQNPREKWSIYEDHHPAIISKADWEKANSKEVMNKKTKITPWNEFRGLLRCSECGSNMVILQTGSKKKDGKKDDRWKYLKCSAYRRGGSKHGCVNHSPILYDDFREFLLKKLLRKGKNTKIKFENNLHEKKKKEIAVLQKQKLHLEEKNKSLVDIYLDKLIGKDEFQLKRQEYTDEIKKIEDKIFILSQEKDMKVEIESIQEAFEQLKNHKQDLHHALSTLIDHVVVHPDGKLDIHYKFKL</sequence>
<dbReference type="PROSITE" id="PS51737">
    <property type="entry name" value="RECOMBINASE_DNA_BIND"/>
    <property type="match status" value="1"/>
</dbReference>
<dbReference type="InterPro" id="IPR025827">
    <property type="entry name" value="Zn_ribbon_recom_dom"/>
</dbReference>
<dbReference type="InterPro" id="IPR036162">
    <property type="entry name" value="Resolvase-like_N_sf"/>
</dbReference>
<dbReference type="InterPro" id="IPR050639">
    <property type="entry name" value="SSR_resolvase"/>
</dbReference>
<dbReference type="InterPro" id="IPR038109">
    <property type="entry name" value="DNA_bind_recomb_sf"/>
</dbReference>
<dbReference type="PANTHER" id="PTHR30461:SF23">
    <property type="entry name" value="DNA RECOMBINASE-RELATED"/>
    <property type="match status" value="1"/>
</dbReference>
<comment type="caution">
    <text evidence="4">The sequence shown here is derived from an EMBL/GenBank/DDBJ whole genome shotgun (WGS) entry which is preliminary data.</text>
</comment>
<dbReference type="SMART" id="SM00857">
    <property type="entry name" value="Resolvase"/>
    <property type="match status" value="1"/>
</dbReference>
<evidence type="ECO:0000313" key="5">
    <source>
        <dbReference type="Proteomes" id="UP001209318"/>
    </source>
</evidence>
<accession>A0AAE3ITV2</accession>
<protein>
    <submittedName>
        <fullName evidence="4">Recombinase family protein</fullName>
    </submittedName>
</protein>
<dbReference type="AlphaFoldDB" id="A0AAE3ITV2"/>
<feature type="domain" description="Recombinase" evidence="3">
    <location>
        <begin position="175"/>
        <end position="306"/>
    </location>
</feature>
<dbReference type="Pfam" id="PF07508">
    <property type="entry name" value="Recombinase"/>
    <property type="match status" value="1"/>
</dbReference>
<dbReference type="SUPFAM" id="SSF53041">
    <property type="entry name" value="Resolvase-like"/>
    <property type="match status" value="1"/>
</dbReference>
<keyword evidence="1" id="KW-0175">Coiled coil</keyword>
<dbReference type="InterPro" id="IPR011109">
    <property type="entry name" value="DNA_bind_recombinase_dom"/>
</dbReference>